<comment type="caution">
    <text evidence="2">The sequence shown here is derived from an EMBL/GenBank/DDBJ whole genome shotgun (WGS) entry which is preliminary data.</text>
</comment>
<dbReference type="CDD" id="cd02440">
    <property type="entry name" value="AdoMet_MTases"/>
    <property type="match status" value="1"/>
</dbReference>
<protein>
    <recommendedName>
        <fullName evidence="1">Methyltransferase type 11 domain-containing protein</fullName>
    </recommendedName>
</protein>
<gene>
    <name evidence="2" type="ORF">LCGC14_2908950</name>
</gene>
<evidence type="ECO:0000259" key="1">
    <source>
        <dbReference type="Pfam" id="PF08241"/>
    </source>
</evidence>
<proteinExistence type="predicted"/>
<accession>A0A0F8XSM0</accession>
<dbReference type="AlphaFoldDB" id="A0A0F8XSM0"/>
<reference evidence="2" key="1">
    <citation type="journal article" date="2015" name="Nature">
        <title>Complex archaea that bridge the gap between prokaryotes and eukaryotes.</title>
        <authorList>
            <person name="Spang A."/>
            <person name="Saw J.H."/>
            <person name="Jorgensen S.L."/>
            <person name="Zaremba-Niedzwiedzka K."/>
            <person name="Martijn J."/>
            <person name="Lind A.E."/>
            <person name="van Eijk R."/>
            <person name="Schleper C."/>
            <person name="Guy L."/>
            <person name="Ettema T.J."/>
        </authorList>
    </citation>
    <scope>NUCLEOTIDE SEQUENCE</scope>
</reference>
<sequence>VQKEEFNKRHPDFEHVIYKHSQKEKDFIERVLYFLINTQNGMDFDDNPVNDDSPLLKYFKENELKDKVVLVVGTGTGREMVTVKEMGAAYVCGTTLGNRNKLFAKDVVGVDVTVCDMHVLPYPFAAFDYLCGFQVLEHSYALPVFLLECHRVLKTGGIACFETPPSKTPSMDSWLHHIICPTPRQLCYLFLKTGFKPIWFATTKDGLYNEMDISEINPDEEGIEIEGFDDTSFGVCMKAVRQDPKTYERGDIRRYYSILDGQDFVY</sequence>
<organism evidence="2">
    <name type="scientific">marine sediment metagenome</name>
    <dbReference type="NCBI Taxonomy" id="412755"/>
    <lineage>
        <taxon>unclassified sequences</taxon>
        <taxon>metagenomes</taxon>
        <taxon>ecological metagenomes</taxon>
    </lineage>
</organism>
<dbReference type="InterPro" id="IPR013216">
    <property type="entry name" value="Methyltransf_11"/>
</dbReference>
<dbReference type="GO" id="GO:0008757">
    <property type="term" value="F:S-adenosylmethionine-dependent methyltransferase activity"/>
    <property type="evidence" value="ECO:0007669"/>
    <property type="project" value="InterPro"/>
</dbReference>
<dbReference type="SUPFAM" id="SSF53335">
    <property type="entry name" value="S-adenosyl-L-methionine-dependent methyltransferases"/>
    <property type="match status" value="1"/>
</dbReference>
<dbReference type="Pfam" id="PF08241">
    <property type="entry name" value="Methyltransf_11"/>
    <property type="match status" value="1"/>
</dbReference>
<dbReference type="InterPro" id="IPR029063">
    <property type="entry name" value="SAM-dependent_MTases_sf"/>
</dbReference>
<evidence type="ECO:0000313" key="2">
    <source>
        <dbReference type="EMBL" id="KKK71933.1"/>
    </source>
</evidence>
<feature type="domain" description="Methyltransferase type 11" evidence="1">
    <location>
        <begin position="71"/>
        <end position="161"/>
    </location>
</feature>
<dbReference type="Gene3D" id="3.40.50.150">
    <property type="entry name" value="Vaccinia Virus protein VP39"/>
    <property type="match status" value="1"/>
</dbReference>
<feature type="non-terminal residue" evidence="2">
    <location>
        <position position="1"/>
    </location>
</feature>
<name>A0A0F8XSM0_9ZZZZ</name>
<dbReference type="EMBL" id="LAZR01057508">
    <property type="protein sequence ID" value="KKK71933.1"/>
    <property type="molecule type" value="Genomic_DNA"/>
</dbReference>